<protein>
    <submittedName>
        <fullName evidence="2">Uncharacterized protein</fullName>
    </submittedName>
</protein>
<feature type="region of interest" description="Disordered" evidence="1">
    <location>
        <begin position="1"/>
        <end position="21"/>
    </location>
</feature>
<dbReference type="Proteomes" id="UP000011086">
    <property type="component" value="Unassembled WGS sequence"/>
</dbReference>
<name>A0AA97NW17_PYRO3</name>
<proteinExistence type="predicted"/>
<accession>A0AA97NW17</accession>
<sequence>MFELVGSSYGTQGKGNAGSLA</sequence>
<dbReference type="AlphaFoldDB" id="A0AA97NW17"/>
<dbReference type="EMBL" id="JH794032">
    <property type="protein sequence ID" value="ELQ37449.1"/>
    <property type="molecule type" value="Genomic_DNA"/>
</dbReference>
<organism evidence="2">
    <name type="scientific">Pyricularia oryzae (strain Y34)</name>
    <name type="common">Rice blast fungus</name>
    <name type="synonym">Magnaporthe oryzae</name>
    <dbReference type="NCBI Taxonomy" id="1143189"/>
    <lineage>
        <taxon>Eukaryota</taxon>
        <taxon>Fungi</taxon>
        <taxon>Dikarya</taxon>
        <taxon>Ascomycota</taxon>
        <taxon>Pezizomycotina</taxon>
        <taxon>Sordariomycetes</taxon>
        <taxon>Sordariomycetidae</taxon>
        <taxon>Magnaporthales</taxon>
        <taxon>Pyriculariaceae</taxon>
        <taxon>Pyricularia</taxon>
    </lineage>
</organism>
<evidence type="ECO:0000256" key="1">
    <source>
        <dbReference type="SAM" id="MobiDB-lite"/>
    </source>
</evidence>
<reference evidence="2" key="1">
    <citation type="journal article" date="2012" name="PLoS Genet.">
        <title>Comparative analysis of the genomes of two field isolates of the rice blast fungus Magnaporthe oryzae.</title>
        <authorList>
            <person name="Xue M."/>
            <person name="Yang J."/>
            <person name="Li Z."/>
            <person name="Hu S."/>
            <person name="Yao N."/>
            <person name="Dean R.A."/>
            <person name="Zhao W."/>
            <person name="Shen M."/>
            <person name="Zhang H."/>
            <person name="Li C."/>
            <person name="Liu L."/>
            <person name="Cao L."/>
            <person name="Xu X."/>
            <person name="Xing Y."/>
            <person name="Hsiang T."/>
            <person name="Zhang Z."/>
            <person name="Xu J.R."/>
            <person name="Peng Y.L."/>
        </authorList>
    </citation>
    <scope>NUCLEOTIDE SEQUENCE</scope>
    <source>
        <strain evidence="2">Y34</strain>
    </source>
</reference>
<evidence type="ECO:0000313" key="2">
    <source>
        <dbReference type="EMBL" id="ELQ37449.1"/>
    </source>
</evidence>
<feature type="compositionally biased region" description="Gly residues" evidence="1">
    <location>
        <begin position="12"/>
        <end position="21"/>
    </location>
</feature>
<gene>
    <name evidence="2" type="ORF">OOU_Y34scaffold00594g34</name>
</gene>